<reference evidence="5 6" key="1">
    <citation type="journal article" date="2020" name="J. Phycol.">
        <title>Comparative genome analysis reveals Cyanidiococcus gen. nov., a new extremophilic red algal genus sister to Cyanidioschyzon (Cyanidioschyzonaceae, Rhodophyta).</title>
        <authorList>
            <person name="Liu S.-L."/>
            <person name="Chiang Y.-R."/>
            <person name="Yoon H.S."/>
            <person name="Fu H.-Y."/>
        </authorList>
    </citation>
    <scope>NUCLEOTIDE SEQUENCE [LARGE SCALE GENOMIC DNA]</scope>
    <source>
        <strain evidence="5 6">THAL066</strain>
    </source>
</reference>
<dbReference type="Pfam" id="PF17958">
    <property type="entry name" value="EF-hand_13"/>
    <property type="match status" value="1"/>
</dbReference>
<keyword evidence="1" id="KW-0479">Metal-binding</keyword>
<dbReference type="Gene3D" id="1.10.238.230">
    <property type="match status" value="1"/>
</dbReference>
<dbReference type="PROSITE" id="PS00018">
    <property type="entry name" value="EF_HAND_1"/>
    <property type="match status" value="1"/>
</dbReference>
<dbReference type="SUPFAM" id="SSF47473">
    <property type="entry name" value="EF-hand"/>
    <property type="match status" value="1"/>
</dbReference>
<evidence type="ECO:0000259" key="4">
    <source>
        <dbReference type="PROSITE" id="PS50222"/>
    </source>
</evidence>
<protein>
    <submittedName>
        <fullName evidence="5">Serine/threonine-protein phosphatase 2A regulatory subunit B'' subunit alpha</fullName>
    </submittedName>
</protein>
<dbReference type="GO" id="GO:0005509">
    <property type="term" value="F:calcium ion binding"/>
    <property type="evidence" value="ECO:0007669"/>
    <property type="project" value="InterPro"/>
</dbReference>
<sequence length="788" mass="89108">MFPEYTDETVNSSSDSTASVGEETNAPATSSDSDSVKLLVTLSATDVPLEPKRYLEYLFMRWLFLPETTAWIEQALEKLSSVGKISEEDVALASPKPTTMRQERLASPTCSTCAAISPNASRKLSISETPAPNSPAAVARSALHRVVNRAGTNHNGAEARSSTLDRWAGTSGEEAWTASSPQSPISLFIRSHAVFPFWSPADEISTSEMRIPHDNDDCLGEASLQDCSIGDQHPTPTESSPWGQSPTTLLDSCDRDGKSPQNDAFRRRTSATMQLFPPSSSKTSAGAIPRFYYPDGRMRDEVLRTAEERQAIRTAFDTHEGTLGQREIIELIMDIIGLPSFVSLVIFERLLQRQQLSNVLDLDEETENDSAMNNGRRRSTTTDDQIDETVFMQWYMDDCAGYDRHARLFHALQRSKEARSSATSRADTDASDGGTQSSDTTPCGVRSDAPWPRNELTGEQARHTGATSRQRCFLTTADFRPFIDALLATHPGLQFLQSTPEFQHRYAETVIERIFYYLNRPDGRAYLADLRRRRLLDIFKRVDEEEDINLERACFSYEHFYVIYCRFWELDTDHDLMIDREDLLRYSGHALTYRIIDCVFSGRGRPLDCARPEHMSYTDFVWFILSEEDKNSDTALDYWFRCIDADGDGQITLYDIDWLYSEQLHRMECLGHEPVAFEDILCQLLDMISKDADPPVVTRSALRASRMQSHFFNVLFNLNKFIAIESRDPVLLRQERATPDLSDWDRFAALEYLRLSAEDDEASMDAWNAAELEGMYSASSISGVESPF</sequence>
<evidence type="ECO:0000256" key="2">
    <source>
        <dbReference type="ARBA" id="ARBA00022837"/>
    </source>
</evidence>
<dbReference type="Pfam" id="PF13499">
    <property type="entry name" value="EF-hand_7"/>
    <property type="match status" value="1"/>
</dbReference>
<evidence type="ECO:0000313" key="6">
    <source>
        <dbReference type="Proteomes" id="UP000530660"/>
    </source>
</evidence>
<dbReference type="InterPro" id="IPR011992">
    <property type="entry name" value="EF-hand-dom_pair"/>
</dbReference>
<gene>
    <name evidence="5" type="primary">PPP2R3A</name>
    <name evidence="5" type="ORF">F1559_003308</name>
</gene>
<dbReference type="FunFam" id="1.10.238.10:FF:000025">
    <property type="entry name" value="serine/threonine-protein phosphatase 2A regulatory subunit B'' subunit alpha"/>
    <property type="match status" value="1"/>
</dbReference>
<dbReference type="PANTHER" id="PTHR14095:SF0">
    <property type="entry name" value="MIP22305P"/>
    <property type="match status" value="1"/>
</dbReference>
<evidence type="ECO:0000313" key="5">
    <source>
        <dbReference type="EMBL" id="KAF6004183.1"/>
    </source>
</evidence>
<organism evidence="5 6">
    <name type="scientific">Cyanidiococcus yangmingshanensis</name>
    <dbReference type="NCBI Taxonomy" id="2690220"/>
    <lineage>
        <taxon>Eukaryota</taxon>
        <taxon>Rhodophyta</taxon>
        <taxon>Bangiophyceae</taxon>
        <taxon>Cyanidiales</taxon>
        <taxon>Cyanidiaceae</taxon>
        <taxon>Cyanidiococcus</taxon>
    </lineage>
</organism>
<dbReference type="Proteomes" id="UP000530660">
    <property type="component" value="Unassembled WGS sequence"/>
</dbReference>
<dbReference type="PROSITE" id="PS50222">
    <property type="entry name" value="EF_HAND_2"/>
    <property type="match status" value="1"/>
</dbReference>
<feature type="region of interest" description="Disordered" evidence="3">
    <location>
        <begin position="1"/>
        <end position="33"/>
    </location>
</feature>
<evidence type="ECO:0000256" key="3">
    <source>
        <dbReference type="SAM" id="MobiDB-lite"/>
    </source>
</evidence>
<dbReference type="InterPro" id="IPR018247">
    <property type="entry name" value="EF_Hand_1_Ca_BS"/>
</dbReference>
<dbReference type="GO" id="GO:0000159">
    <property type="term" value="C:protein phosphatase type 2A complex"/>
    <property type="evidence" value="ECO:0007669"/>
    <property type="project" value="TreeGrafter"/>
</dbReference>
<feature type="region of interest" description="Disordered" evidence="3">
    <location>
        <begin position="225"/>
        <end position="263"/>
    </location>
</feature>
<dbReference type="Gene3D" id="1.10.238.220">
    <property type="match status" value="1"/>
</dbReference>
<comment type="caution">
    <text evidence="5">The sequence shown here is derived from an EMBL/GenBank/DDBJ whole genome shotgun (WGS) entry which is preliminary data.</text>
</comment>
<keyword evidence="6" id="KW-1185">Reference proteome</keyword>
<feature type="region of interest" description="Disordered" evidence="3">
    <location>
        <begin position="269"/>
        <end position="288"/>
    </location>
</feature>
<dbReference type="InterPro" id="IPR002048">
    <property type="entry name" value="EF_hand_dom"/>
</dbReference>
<feature type="compositionally biased region" description="Polar residues" evidence="3">
    <location>
        <begin position="234"/>
        <end position="250"/>
    </location>
</feature>
<feature type="region of interest" description="Disordered" evidence="3">
    <location>
        <begin position="364"/>
        <end position="383"/>
    </location>
</feature>
<feature type="domain" description="EF-hand" evidence="4">
    <location>
        <begin position="631"/>
        <end position="666"/>
    </location>
</feature>
<feature type="compositionally biased region" description="Polar residues" evidence="3">
    <location>
        <begin position="270"/>
        <end position="284"/>
    </location>
</feature>
<dbReference type="CDD" id="cd21504">
    <property type="entry name" value="PPP2R3A_B-like"/>
    <property type="match status" value="1"/>
</dbReference>
<keyword evidence="2" id="KW-0106">Calcium</keyword>
<dbReference type="InterPro" id="IPR041534">
    <property type="entry name" value="EF-hand_13"/>
</dbReference>
<name>A0A7J7IM61_9RHOD</name>
<accession>A0A7J7IM61</accession>
<dbReference type="EMBL" id="VWRR01000004">
    <property type="protein sequence ID" value="KAF6004183.1"/>
    <property type="molecule type" value="Genomic_DNA"/>
</dbReference>
<dbReference type="GO" id="GO:0019888">
    <property type="term" value="F:protein phosphatase regulator activity"/>
    <property type="evidence" value="ECO:0007669"/>
    <property type="project" value="TreeGrafter"/>
</dbReference>
<feature type="compositionally biased region" description="Polar residues" evidence="3">
    <location>
        <begin position="8"/>
        <end position="19"/>
    </location>
</feature>
<dbReference type="OrthoDB" id="5586at2759"/>
<dbReference type="AlphaFoldDB" id="A0A7J7IM61"/>
<dbReference type="Gene3D" id="1.10.238.10">
    <property type="entry name" value="EF-hand"/>
    <property type="match status" value="1"/>
</dbReference>
<evidence type="ECO:0000256" key="1">
    <source>
        <dbReference type="ARBA" id="ARBA00022723"/>
    </source>
</evidence>
<proteinExistence type="predicted"/>
<dbReference type="PANTHER" id="PTHR14095">
    <property type="entry name" value="PHOSPHATASE 2A REGULATORY SUBUNIT-RELATED"/>
    <property type="match status" value="1"/>
</dbReference>
<feature type="region of interest" description="Disordered" evidence="3">
    <location>
        <begin position="419"/>
        <end position="464"/>
    </location>
</feature>